<feature type="compositionally biased region" description="Gly residues" evidence="2">
    <location>
        <begin position="21"/>
        <end position="33"/>
    </location>
</feature>
<dbReference type="PROSITE" id="PS00463">
    <property type="entry name" value="ZN2_CY6_FUNGAL_1"/>
    <property type="match status" value="1"/>
</dbReference>
<dbReference type="GO" id="GO:0008270">
    <property type="term" value="F:zinc ion binding"/>
    <property type="evidence" value="ECO:0007669"/>
    <property type="project" value="InterPro"/>
</dbReference>
<proteinExistence type="predicted"/>
<dbReference type="PANTHER" id="PTHR47256">
    <property type="entry name" value="ZN(II)2CYS6 TRANSCRIPTION FACTOR (EUROFUNG)-RELATED"/>
    <property type="match status" value="1"/>
</dbReference>
<dbReference type="SUPFAM" id="SSF57701">
    <property type="entry name" value="Zn2/Cys6 DNA-binding domain"/>
    <property type="match status" value="1"/>
</dbReference>
<sequence>MTDIPVLNRPILPAPVQGQHGIAGGGSSGGGSGPPHDKHEPKQKRAQISVACEVCRRRKAKCDGVRPTCTPCQTRHLDCHYVADPDTTRMVTLKRKYQALTDRNHLLESQNNTFRSLFDLLRGPDANTVLEHIRSGASVDDIVRTSPHAVDTSVESGSDHHETEPVSPTEPTPSQLADSSESRRSSSFSSVRDRMNLNALLSTASSSDVPSEGQVSSNTTIPHRGRILSLHRPSGGRGKKG</sequence>
<dbReference type="Gene3D" id="4.10.240.10">
    <property type="entry name" value="Zn(2)-C6 fungal-type DNA-binding domain"/>
    <property type="match status" value="1"/>
</dbReference>
<dbReference type="InterPro" id="IPR001138">
    <property type="entry name" value="Zn2Cys6_DnaBD"/>
</dbReference>
<evidence type="ECO:0000313" key="5">
    <source>
        <dbReference type="Proteomes" id="UP000799439"/>
    </source>
</evidence>
<evidence type="ECO:0000256" key="2">
    <source>
        <dbReference type="SAM" id="MobiDB-lite"/>
    </source>
</evidence>
<protein>
    <recommendedName>
        <fullName evidence="3">Zn(2)-C6 fungal-type domain-containing protein</fullName>
    </recommendedName>
</protein>
<dbReference type="OrthoDB" id="3946596at2759"/>
<accession>A0A9P4J2U0</accession>
<evidence type="ECO:0000256" key="1">
    <source>
        <dbReference type="ARBA" id="ARBA00023242"/>
    </source>
</evidence>
<dbReference type="EMBL" id="ML996084">
    <property type="protein sequence ID" value="KAF2154433.1"/>
    <property type="molecule type" value="Genomic_DNA"/>
</dbReference>
<reference evidence="4" key="1">
    <citation type="journal article" date="2020" name="Stud. Mycol.">
        <title>101 Dothideomycetes genomes: a test case for predicting lifestyles and emergence of pathogens.</title>
        <authorList>
            <person name="Haridas S."/>
            <person name="Albert R."/>
            <person name="Binder M."/>
            <person name="Bloem J."/>
            <person name="Labutti K."/>
            <person name="Salamov A."/>
            <person name="Andreopoulos B."/>
            <person name="Baker S."/>
            <person name="Barry K."/>
            <person name="Bills G."/>
            <person name="Bluhm B."/>
            <person name="Cannon C."/>
            <person name="Castanera R."/>
            <person name="Culley D."/>
            <person name="Daum C."/>
            <person name="Ezra D."/>
            <person name="Gonzalez J."/>
            <person name="Henrissat B."/>
            <person name="Kuo A."/>
            <person name="Liang C."/>
            <person name="Lipzen A."/>
            <person name="Lutzoni F."/>
            <person name="Magnuson J."/>
            <person name="Mondo S."/>
            <person name="Nolan M."/>
            <person name="Ohm R."/>
            <person name="Pangilinan J."/>
            <person name="Park H.-J."/>
            <person name="Ramirez L."/>
            <person name="Alfaro M."/>
            <person name="Sun H."/>
            <person name="Tritt A."/>
            <person name="Yoshinaga Y."/>
            <person name="Zwiers L.-H."/>
            <person name="Turgeon B."/>
            <person name="Goodwin S."/>
            <person name="Spatafora J."/>
            <person name="Crous P."/>
            <person name="Grigoriev I."/>
        </authorList>
    </citation>
    <scope>NUCLEOTIDE SEQUENCE</scope>
    <source>
        <strain evidence="4">CBS 260.36</strain>
    </source>
</reference>
<feature type="region of interest" description="Disordered" evidence="2">
    <location>
        <begin position="149"/>
        <end position="241"/>
    </location>
</feature>
<dbReference type="Pfam" id="PF00172">
    <property type="entry name" value="Zn_clus"/>
    <property type="match status" value="1"/>
</dbReference>
<feature type="domain" description="Zn(2)-C6 fungal-type" evidence="3">
    <location>
        <begin position="51"/>
        <end position="81"/>
    </location>
</feature>
<dbReference type="SMART" id="SM00066">
    <property type="entry name" value="GAL4"/>
    <property type="match status" value="1"/>
</dbReference>
<feature type="compositionally biased region" description="Low complexity" evidence="2">
    <location>
        <begin position="165"/>
        <end position="174"/>
    </location>
</feature>
<dbReference type="PROSITE" id="PS50048">
    <property type="entry name" value="ZN2_CY6_FUNGAL_2"/>
    <property type="match status" value="1"/>
</dbReference>
<dbReference type="CDD" id="cd00067">
    <property type="entry name" value="GAL4"/>
    <property type="match status" value="1"/>
</dbReference>
<evidence type="ECO:0000313" key="4">
    <source>
        <dbReference type="EMBL" id="KAF2154433.1"/>
    </source>
</evidence>
<comment type="caution">
    <text evidence="4">The sequence shown here is derived from an EMBL/GenBank/DDBJ whole genome shotgun (WGS) entry which is preliminary data.</text>
</comment>
<gene>
    <name evidence="4" type="ORF">K461DRAFT_129337</name>
</gene>
<feature type="region of interest" description="Disordered" evidence="2">
    <location>
        <begin position="1"/>
        <end position="45"/>
    </location>
</feature>
<organism evidence="4 5">
    <name type="scientific">Myriangium duriaei CBS 260.36</name>
    <dbReference type="NCBI Taxonomy" id="1168546"/>
    <lineage>
        <taxon>Eukaryota</taxon>
        <taxon>Fungi</taxon>
        <taxon>Dikarya</taxon>
        <taxon>Ascomycota</taxon>
        <taxon>Pezizomycotina</taxon>
        <taxon>Dothideomycetes</taxon>
        <taxon>Dothideomycetidae</taxon>
        <taxon>Myriangiales</taxon>
        <taxon>Myriangiaceae</taxon>
        <taxon>Myriangium</taxon>
    </lineage>
</organism>
<name>A0A9P4J2U0_9PEZI</name>
<dbReference type="GO" id="GO:0000981">
    <property type="term" value="F:DNA-binding transcription factor activity, RNA polymerase II-specific"/>
    <property type="evidence" value="ECO:0007669"/>
    <property type="project" value="InterPro"/>
</dbReference>
<dbReference type="InterPro" id="IPR053187">
    <property type="entry name" value="Notoamide_regulator"/>
</dbReference>
<dbReference type="AlphaFoldDB" id="A0A9P4J2U0"/>
<evidence type="ECO:0000259" key="3">
    <source>
        <dbReference type="PROSITE" id="PS50048"/>
    </source>
</evidence>
<feature type="compositionally biased region" description="Low complexity" evidence="2">
    <location>
        <begin position="185"/>
        <end position="207"/>
    </location>
</feature>
<keyword evidence="1" id="KW-0539">Nucleus</keyword>
<dbReference type="InterPro" id="IPR036864">
    <property type="entry name" value="Zn2-C6_fun-type_DNA-bd_sf"/>
</dbReference>
<dbReference type="Proteomes" id="UP000799439">
    <property type="component" value="Unassembled WGS sequence"/>
</dbReference>
<dbReference type="PANTHER" id="PTHR47256:SF1">
    <property type="entry name" value="ZN(II)2CYS6 TRANSCRIPTION FACTOR (EUROFUNG)"/>
    <property type="match status" value="1"/>
</dbReference>
<keyword evidence="5" id="KW-1185">Reference proteome</keyword>